<feature type="domain" description="Helicase C-terminal" evidence="11">
    <location>
        <begin position="379"/>
        <end position="525"/>
    </location>
</feature>
<dbReference type="InterPro" id="IPR001650">
    <property type="entry name" value="Helicase_C-like"/>
</dbReference>
<organism evidence="12 13">
    <name type="scientific">Perkinsus chesapeaki</name>
    <name type="common">Clam parasite</name>
    <name type="synonym">Perkinsus andrewsi</name>
    <dbReference type="NCBI Taxonomy" id="330153"/>
    <lineage>
        <taxon>Eukaryota</taxon>
        <taxon>Sar</taxon>
        <taxon>Alveolata</taxon>
        <taxon>Perkinsozoa</taxon>
        <taxon>Perkinsea</taxon>
        <taxon>Perkinsida</taxon>
        <taxon>Perkinsidae</taxon>
        <taxon>Perkinsus</taxon>
    </lineage>
</organism>
<evidence type="ECO:0000313" key="13">
    <source>
        <dbReference type="Proteomes" id="UP000591131"/>
    </source>
</evidence>
<dbReference type="EMBL" id="JAAPAO010000670">
    <property type="protein sequence ID" value="KAF4655226.1"/>
    <property type="molecule type" value="Genomic_DNA"/>
</dbReference>
<dbReference type="InterPro" id="IPR014001">
    <property type="entry name" value="Helicase_ATP-bd"/>
</dbReference>
<feature type="region of interest" description="Disordered" evidence="9">
    <location>
        <begin position="657"/>
        <end position="694"/>
    </location>
</feature>
<dbReference type="GO" id="GO:0004386">
    <property type="term" value="F:helicase activity"/>
    <property type="evidence" value="ECO:0007669"/>
    <property type="project" value="UniProtKB-KW"/>
</dbReference>
<dbReference type="Pfam" id="PF00176">
    <property type="entry name" value="SNF2-rel_dom"/>
    <property type="match status" value="1"/>
</dbReference>
<evidence type="ECO:0000313" key="12">
    <source>
        <dbReference type="EMBL" id="KAF4655226.1"/>
    </source>
</evidence>
<evidence type="ECO:0000256" key="6">
    <source>
        <dbReference type="ARBA" id="ARBA00022840"/>
    </source>
</evidence>
<comment type="caution">
    <text evidence="12">The sequence shown here is derived from an EMBL/GenBank/DDBJ whole genome shotgun (WGS) entry which is preliminary data.</text>
</comment>
<evidence type="ECO:0000259" key="11">
    <source>
        <dbReference type="PROSITE" id="PS51194"/>
    </source>
</evidence>
<dbReference type="SMART" id="SM00487">
    <property type="entry name" value="DEXDc"/>
    <property type="match status" value="1"/>
</dbReference>
<evidence type="ECO:0000256" key="4">
    <source>
        <dbReference type="ARBA" id="ARBA00022801"/>
    </source>
</evidence>
<keyword evidence="5" id="KW-0347">Helicase</keyword>
<keyword evidence="6" id="KW-0067">ATP-binding</keyword>
<feature type="domain" description="Helicase ATP-binding" evidence="10">
    <location>
        <begin position="55"/>
        <end position="237"/>
    </location>
</feature>
<proteinExistence type="inferred from homology"/>
<keyword evidence="4" id="KW-0378">Hydrolase</keyword>
<dbReference type="InterPro" id="IPR038718">
    <property type="entry name" value="SNF2-like_sf"/>
</dbReference>
<evidence type="ECO:0000256" key="9">
    <source>
        <dbReference type="SAM" id="MobiDB-lite"/>
    </source>
</evidence>
<evidence type="ECO:0000256" key="2">
    <source>
        <dbReference type="ARBA" id="ARBA00007025"/>
    </source>
</evidence>
<dbReference type="SUPFAM" id="SSF52540">
    <property type="entry name" value="P-loop containing nucleoside triphosphate hydrolases"/>
    <property type="match status" value="2"/>
</dbReference>
<evidence type="ECO:0008006" key="14">
    <source>
        <dbReference type="Google" id="ProtNLM"/>
    </source>
</evidence>
<evidence type="ECO:0000256" key="1">
    <source>
        <dbReference type="ARBA" id="ARBA00004123"/>
    </source>
</evidence>
<dbReference type="Pfam" id="PF00271">
    <property type="entry name" value="Helicase_C"/>
    <property type="match status" value="1"/>
</dbReference>
<reference evidence="12 13" key="1">
    <citation type="submission" date="2020-04" db="EMBL/GenBank/DDBJ databases">
        <title>Perkinsus chesapeaki whole genome sequence.</title>
        <authorList>
            <person name="Bogema D.R."/>
        </authorList>
    </citation>
    <scope>NUCLEOTIDE SEQUENCE [LARGE SCALE GENOMIC DNA]</scope>
    <source>
        <strain evidence="12">ATCC PRA-425</strain>
    </source>
</reference>
<name>A0A7J6L7R4_PERCH</name>
<keyword evidence="7" id="KW-0175">Coiled coil</keyword>
<dbReference type="AlphaFoldDB" id="A0A7J6L7R4"/>
<dbReference type="OrthoDB" id="5857104at2759"/>
<gene>
    <name evidence="12" type="ORF">FOL47_009533</name>
</gene>
<dbReference type="PROSITE" id="PS51194">
    <property type="entry name" value="HELICASE_CTER"/>
    <property type="match status" value="1"/>
</dbReference>
<feature type="compositionally biased region" description="Low complexity" evidence="9">
    <location>
        <begin position="754"/>
        <end position="768"/>
    </location>
</feature>
<keyword evidence="3" id="KW-0547">Nucleotide-binding</keyword>
<feature type="compositionally biased region" description="Acidic residues" evidence="9">
    <location>
        <begin position="678"/>
        <end position="694"/>
    </location>
</feature>
<evidence type="ECO:0000256" key="7">
    <source>
        <dbReference type="ARBA" id="ARBA00023054"/>
    </source>
</evidence>
<dbReference type="InterPro" id="IPR049730">
    <property type="entry name" value="SNF2/RAD54-like_C"/>
</dbReference>
<accession>A0A7J6L7R4</accession>
<dbReference type="Gene3D" id="3.40.50.300">
    <property type="entry name" value="P-loop containing nucleotide triphosphate hydrolases"/>
    <property type="match status" value="1"/>
</dbReference>
<feature type="compositionally biased region" description="Basic and acidic residues" evidence="9">
    <location>
        <begin position="778"/>
        <end position="787"/>
    </location>
</feature>
<dbReference type="SMART" id="SM00490">
    <property type="entry name" value="HELICc"/>
    <property type="match status" value="1"/>
</dbReference>
<dbReference type="CDD" id="cd18793">
    <property type="entry name" value="SF2_C_SNF"/>
    <property type="match status" value="1"/>
</dbReference>
<dbReference type="InterPro" id="IPR000330">
    <property type="entry name" value="SNF2_N"/>
</dbReference>
<comment type="similarity">
    <text evidence="2">Belongs to the SNF2/RAD54 helicase family.</text>
</comment>
<evidence type="ECO:0000259" key="10">
    <source>
        <dbReference type="PROSITE" id="PS51192"/>
    </source>
</evidence>
<protein>
    <recommendedName>
        <fullName evidence="14">Global transcription activator SNF2L2</fullName>
    </recommendedName>
</protein>
<sequence length="796" mass="90370">EEEEATSKHSLIQAKERYFRLTHTVQEHITEQPGILAGGGRKLRDYQLKGVEWLLSLFNNKLNGILADSMGLGKTVQTIALLAYLQEHKGIRGPHMIVAPLSTLRSNWEQEFERWLPSFKIVLYDGNKQQRKELRERFLQVPPSPSSSGAGSDGTALPFQVLLTTDAYVLRDKQYLRKFAWEYLIVDEAHRLKNPKSKLVQVLNKQYITKRRLALTGTPLQNDIQEVWALLNFLMPTIFDNSDSFHNWFAGTEGSEASGEEMWESIGEEEKLLVVDRLHKVLRPFVLRRDKTEVEAQLPKKTEQIVWCEMTSTQKRMYSEIESRGLARAHGDTPPEYVSVGQNLQMQLRKVCNHPFLFCRDTDLPVDESLIRICGKMMALDGILPKLRATGHRVLIFSQMTKLLNILELYLTFRNFRYLRLDGSTGADDRERRIELFNSPNSSYFAFILSTRAGGLGINLQTADTVIIFDSDWNPQNDEQAQNQDALVIRHGMFNDRGNREAEAQRRDRLREALHNSGIEVDTIATDDYHLNQILARTPEEFDFYEAVDARRKDLGLRSPDLQLDLGQDTPTEKLPIELKKRKHRLNHVILKVVQDLMNNPAFTDFYYAPTGQEYTQIVDKPMGLDDLRDLAIRARNLAGAAMGAIRISLVGTNLGKRSTSDEKIPATPKVNTSSPETPDDDDERESAEVAEEVCNAEDVDELTSCAGGLVPTRGGNQSILLWKELTCNEIRSKWKTLEVRLQAQRGDHREHLPSTPADGSPSSTSPDDSIEEDSIEEKDSSSERAEPATVDNDVD</sequence>
<dbReference type="PROSITE" id="PS51192">
    <property type="entry name" value="HELICASE_ATP_BIND_1"/>
    <property type="match status" value="1"/>
</dbReference>
<evidence type="ECO:0000256" key="5">
    <source>
        <dbReference type="ARBA" id="ARBA00022806"/>
    </source>
</evidence>
<dbReference type="FunFam" id="3.40.50.10810:FF:000015">
    <property type="entry name" value="lymphoid-specific helicase isoform X1"/>
    <property type="match status" value="1"/>
</dbReference>
<evidence type="ECO:0000256" key="3">
    <source>
        <dbReference type="ARBA" id="ARBA00022741"/>
    </source>
</evidence>
<dbReference type="GO" id="GO:0005524">
    <property type="term" value="F:ATP binding"/>
    <property type="evidence" value="ECO:0007669"/>
    <property type="project" value="UniProtKB-KW"/>
</dbReference>
<feature type="region of interest" description="Disordered" evidence="9">
    <location>
        <begin position="743"/>
        <end position="796"/>
    </location>
</feature>
<dbReference type="PANTHER" id="PTHR10799">
    <property type="entry name" value="SNF2/RAD54 HELICASE FAMILY"/>
    <property type="match status" value="1"/>
</dbReference>
<dbReference type="Gene3D" id="3.40.50.10810">
    <property type="entry name" value="Tandem AAA-ATPase domain"/>
    <property type="match status" value="1"/>
</dbReference>
<keyword evidence="13" id="KW-1185">Reference proteome</keyword>
<evidence type="ECO:0000256" key="8">
    <source>
        <dbReference type="ARBA" id="ARBA00023242"/>
    </source>
</evidence>
<dbReference type="InterPro" id="IPR027417">
    <property type="entry name" value="P-loop_NTPase"/>
</dbReference>
<feature type="non-terminal residue" evidence="12">
    <location>
        <position position="1"/>
    </location>
</feature>
<dbReference type="GO" id="GO:0016787">
    <property type="term" value="F:hydrolase activity"/>
    <property type="evidence" value="ECO:0007669"/>
    <property type="project" value="UniProtKB-KW"/>
</dbReference>
<comment type="subcellular location">
    <subcellularLocation>
        <location evidence="1">Nucleus</location>
    </subcellularLocation>
</comment>
<keyword evidence="8" id="KW-0539">Nucleus</keyword>
<dbReference type="Proteomes" id="UP000591131">
    <property type="component" value="Unassembled WGS sequence"/>
</dbReference>
<dbReference type="GO" id="GO:0005634">
    <property type="term" value="C:nucleus"/>
    <property type="evidence" value="ECO:0007669"/>
    <property type="project" value="UniProtKB-SubCell"/>
</dbReference>